<dbReference type="InterPro" id="IPR036390">
    <property type="entry name" value="WH_DNA-bd_sf"/>
</dbReference>
<evidence type="ECO:0000256" key="1">
    <source>
        <dbReference type="ARBA" id="ARBA00009437"/>
    </source>
</evidence>
<organism evidence="6 7">
    <name type="scientific">Pseudoxanthomonas winnipegensis</name>
    <dbReference type="NCBI Taxonomy" id="2480810"/>
    <lineage>
        <taxon>Bacteria</taxon>
        <taxon>Pseudomonadati</taxon>
        <taxon>Pseudomonadota</taxon>
        <taxon>Gammaproteobacteria</taxon>
        <taxon>Lysobacterales</taxon>
        <taxon>Lysobacteraceae</taxon>
        <taxon>Pseudoxanthomonas</taxon>
    </lineage>
</organism>
<dbReference type="InterPro" id="IPR050950">
    <property type="entry name" value="HTH-type_LysR_regulators"/>
</dbReference>
<comment type="caution">
    <text evidence="6">The sequence shown here is derived from an EMBL/GenBank/DDBJ whole genome shotgun (WGS) entry which is preliminary data.</text>
</comment>
<dbReference type="Pfam" id="PF03466">
    <property type="entry name" value="LysR_substrate"/>
    <property type="match status" value="1"/>
</dbReference>
<dbReference type="InterPro" id="IPR036388">
    <property type="entry name" value="WH-like_DNA-bd_sf"/>
</dbReference>
<name>A0A4Q8LC17_9GAMM</name>
<accession>A0A4Q8LC17</accession>
<dbReference type="Gene3D" id="1.10.10.10">
    <property type="entry name" value="Winged helix-like DNA-binding domain superfamily/Winged helix DNA-binding domain"/>
    <property type="match status" value="1"/>
</dbReference>
<comment type="similarity">
    <text evidence="1">Belongs to the LysR transcriptional regulatory family.</text>
</comment>
<keyword evidence="3" id="KW-0238">DNA-binding</keyword>
<reference evidence="6 7" key="1">
    <citation type="submission" date="2019-02" db="EMBL/GenBank/DDBJ databases">
        <title>WGS of Pseudoxanthomonas species novum from clinical isolates.</title>
        <authorList>
            <person name="Bernier A.-M."/>
            <person name="Bernard K."/>
            <person name="Vachon A."/>
        </authorList>
    </citation>
    <scope>NUCLEOTIDE SEQUENCE [LARGE SCALE GENOMIC DNA]</scope>
    <source>
        <strain evidence="6 7">NML171202</strain>
    </source>
</reference>
<dbReference type="InterPro" id="IPR000847">
    <property type="entry name" value="LysR_HTH_N"/>
</dbReference>
<dbReference type="GO" id="GO:0005829">
    <property type="term" value="C:cytosol"/>
    <property type="evidence" value="ECO:0007669"/>
    <property type="project" value="TreeGrafter"/>
</dbReference>
<dbReference type="SUPFAM" id="SSF46785">
    <property type="entry name" value="Winged helix' DNA-binding domain"/>
    <property type="match status" value="1"/>
</dbReference>
<protein>
    <submittedName>
        <fullName evidence="6">LysR family transcriptional regulator</fullName>
    </submittedName>
</protein>
<evidence type="ECO:0000256" key="4">
    <source>
        <dbReference type="ARBA" id="ARBA00023163"/>
    </source>
</evidence>
<gene>
    <name evidence="6" type="ORF">EA661_16280</name>
</gene>
<evidence type="ECO:0000313" key="7">
    <source>
        <dbReference type="Proteomes" id="UP000291286"/>
    </source>
</evidence>
<keyword evidence="4" id="KW-0804">Transcription</keyword>
<feature type="domain" description="HTH lysR-type" evidence="5">
    <location>
        <begin position="20"/>
        <end position="77"/>
    </location>
</feature>
<evidence type="ECO:0000256" key="2">
    <source>
        <dbReference type="ARBA" id="ARBA00023015"/>
    </source>
</evidence>
<dbReference type="GO" id="GO:0003677">
    <property type="term" value="F:DNA binding"/>
    <property type="evidence" value="ECO:0007669"/>
    <property type="project" value="UniProtKB-KW"/>
</dbReference>
<sequence length="316" mass="33444">MRSVRCRPSGQPKEPLALRFDLPDLRLFLAVLDAGSITAGAERAHLSLAAASERLRAMEEYAGIVLLDRLPKGIRPTAAGEAVAHHARSILQQSALLRHALADHARGTRGRVRLMVNTATMSEALPAALAPWLAAHPHIDVDLLERSSEEIAKALEAGVVELGILSEAAASPGLQRQHFARDTLVALLPPAHAAASAQALGLADLAAEPWIGLPESSALQRHLDAQAAALGLRLAYRVRLRTFEAIGAMVAAGAGVAVVPAAALARLGPCVRGAALSEPWAQRRLCLCWDGTRPLSPTAQALRTHLADWADRAADR</sequence>
<dbReference type="PANTHER" id="PTHR30419">
    <property type="entry name" value="HTH-TYPE TRANSCRIPTIONAL REGULATOR YBHD"/>
    <property type="match status" value="1"/>
</dbReference>
<dbReference type="PANTHER" id="PTHR30419:SF2">
    <property type="entry name" value="LYSR FAMILY TRANSCRIPTIONAL REGULATOR"/>
    <property type="match status" value="1"/>
</dbReference>
<dbReference type="InterPro" id="IPR005119">
    <property type="entry name" value="LysR_subst-bd"/>
</dbReference>
<dbReference type="SUPFAM" id="SSF53850">
    <property type="entry name" value="Periplasmic binding protein-like II"/>
    <property type="match status" value="1"/>
</dbReference>
<dbReference type="Pfam" id="PF00126">
    <property type="entry name" value="HTH_1"/>
    <property type="match status" value="1"/>
</dbReference>
<dbReference type="GO" id="GO:0003700">
    <property type="term" value="F:DNA-binding transcription factor activity"/>
    <property type="evidence" value="ECO:0007669"/>
    <property type="project" value="InterPro"/>
</dbReference>
<dbReference type="AlphaFoldDB" id="A0A4Q8LC17"/>
<keyword evidence="2" id="KW-0805">Transcription regulation</keyword>
<dbReference type="Gene3D" id="3.40.190.290">
    <property type="match status" value="1"/>
</dbReference>
<evidence type="ECO:0000256" key="3">
    <source>
        <dbReference type="ARBA" id="ARBA00023125"/>
    </source>
</evidence>
<dbReference type="EMBL" id="SHMB01000008">
    <property type="protein sequence ID" value="TAA26098.1"/>
    <property type="molecule type" value="Genomic_DNA"/>
</dbReference>
<evidence type="ECO:0000259" key="5">
    <source>
        <dbReference type="PROSITE" id="PS50931"/>
    </source>
</evidence>
<dbReference type="Proteomes" id="UP000291286">
    <property type="component" value="Unassembled WGS sequence"/>
</dbReference>
<dbReference type="PROSITE" id="PS50931">
    <property type="entry name" value="HTH_LYSR"/>
    <property type="match status" value="1"/>
</dbReference>
<proteinExistence type="inferred from homology"/>
<evidence type="ECO:0000313" key="6">
    <source>
        <dbReference type="EMBL" id="TAA26098.1"/>
    </source>
</evidence>